<evidence type="ECO:0000256" key="1">
    <source>
        <dbReference type="SAM" id="MobiDB-lite"/>
    </source>
</evidence>
<dbReference type="EMBL" id="CATQJL010000112">
    <property type="protein sequence ID" value="CAJ0593306.1"/>
    <property type="molecule type" value="Genomic_DNA"/>
</dbReference>
<feature type="compositionally biased region" description="Polar residues" evidence="1">
    <location>
        <begin position="47"/>
        <end position="63"/>
    </location>
</feature>
<proteinExistence type="predicted"/>
<feature type="region of interest" description="Disordered" evidence="1">
    <location>
        <begin position="42"/>
        <end position="87"/>
    </location>
</feature>
<protein>
    <submittedName>
        <fullName evidence="2">Uncharacterized protein</fullName>
    </submittedName>
</protein>
<organism evidence="2 3">
    <name type="scientific">Cylicocyclus nassatus</name>
    <name type="common">Nematode worm</name>
    <dbReference type="NCBI Taxonomy" id="53992"/>
    <lineage>
        <taxon>Eukaryota</taxon>
        <taxon>Metazoa</taxon>
        <taxon>Ecdysozoa</taxon>
        <taxon>Nematoda</taxon>
        <taxon>Chromadorea</taxon>
        <taxon>Rhabditida</taxon>
        <taxon>Rhabditina</taxon>
        <taxon>Rhabditomorpha</taxon>
        <taxon>Strongyloidea</taxon>
        <taxon>Strongylidae</taxon>
        <taxon>Cylicocyclus</taxon>
    </lineage>
</organism>
<gene>
    <name evidence="2" type="ORF">CYNAS_LOCUS5289</name>
</gene>
<accession>A0AA36GHX1</accession>
<name>A0AA36GHX1_CYLNA</name>
<reference evidence="2" key="1">
    <citation type="submission" date="2023-07" db="EMBL/GenBank/DDBJ databases">
        <authorList>
            <consortium name="CYATHOMIX"/>
        </authorList>
    </citation>
    <scope>NUCLEOTIDE SEQUENCE</scope>
    <source>
        <strain evidence="2">N/A</strain>
    </source>
</reference>
<keyword evidence="3" id="KW-1185">Reference proteome</keyword>
<dbReference type="AlphaFoldDB" id="A0AA36GHX1"/>
<sequence length="87" mass="9854">MDGPLPQLKKEIDNGVEKQQSEYVLAKPYVKKAKRDKNIYELLGPPESTSQDSNSTEPTQVSAEQEEKKMEIQLGDWKTLDDVKTTS</sequence>
<comment type="caution">
    <text evidence="2">The sequence shown here is derived from an EMBL/GenBank/DDBJ whole genome shotgun (WGS) entry which is preliminary data.</text>
</comment>
<evidence type="ECO:0000313" key="3">
    <source>
        <dbReference type="Proteomes" id="UP001176961"/>
    </source>
</evidence>
<feature type="compositionally biased region" description="Basic and acidic residues" evidence="1">
    <location>
        <begin position="78"/>
        <end position="87"/>
    </location>
</feature>
<evidence type="ECO:0000313" key="2">
    <source>
        <dbReference type="EMBL" id="CAJ0593306.1"/>
    </source>
</evidence>
<dbReference type="Proteomes" id="UP001176961">
    <property type="component" value="Unassembled WGS sequence"/>
</dbReference>